<evidence type="ECO:0000256" key="1">
    <source>
        <dbReference type="SAM" id="Phobius"/>
    </source>
</evidence>
<feature type="transmembrane region" description="Helical" evidence="1">
    <location>
        <begin position="234"/>
        <end position="256"/>
    </location>
</feature>
<dbReference type="EMBL" id="KF900644">
    <property type="protein sequence ID" value="AIF02254.1"/>
    <property type="molecule type" value="Genomic_DNA"/>
</dbReference>
<feature type="transmembrane region" description="Helical" evidence="1">
    <location>
        <begin position="112"/>
        <end position="132"/>
    </location>
</feature>
<proteinExistence type="predicted"/>
<sequence length="257" mass="29012">MASWLPSLDFVWPTPFGDFQFTFPPADPWMGYLLVIYFLIIIRLLLLIGPYDALLRRFGGKARSWLKRIRAVRKATGLKGLYKLVIREVIILLLPISLALSIRIFFGHPGRIPWTSKTLFFFGFFALFWIGAELTRIWKTRRSVLSIAEISSFSSWKAGAALDTLGLTSTALDSLSKLGEDSTPEDEEEKPGAVRGYLRALSVRVGSAASFGKGKIDQNVQDRFDKSTKTQWKLLMTDIILSVFPLAVVYLLSWILT</sequence>
<keyword evidence="1" id="KW-0472">Membrane</keyword>
<dbReference type="AlphaFoldDB" id="A0A075GEU4"/>
<protein>
    <submittedName>
        <fullName evidence="2">Uncharacterized protein</fullName>
    </submittedName>
</protein>
<organism evidence="2">
    <name type="scientific">uncultured marine group II/III euryarchaeote KM3_155_G07</name>
    <dbReference type="NCBI Taxonomy" id="1457898"/>
    <lineage>
        <taxon>Archaea</taxon>
        <taxon>Methanobacteriati</taxon>
        <taxon>Methanobacteriota</taxon>
        <taxon>environmental samples</taxon>
    </lineage>
</organism>
<name>A0A075GEU4_9EURY</name>
<feature type="transmembrane region" description="Helical" evidence="1">
    <location>
        <begin position="29"/>
        <end position="48"/>
    </location>
</feature>
<reference evidence="2" key="1">
    <citation type="journal article" date="2014" name="Genome Biol. Evol.">
        <title>Pangenome evidence for extensive interdomain horizontal transfer affecting lineage core and shell genes in uncultured planktonic thaumarchaeota and euryarchaeota.</title>
        <authorList>
            <person name="Deschamps P."/>
            <person name="Zivanovic Y."/>
            <person name="Moreira D."/>
            <person name="Rodriguez-Valera F."/>
            <person name="Lopez-Garcia P."/>
        </authorList>
    </citation>
    <scope>NUCLEOTIDE SEQUENCE</scope>
</reference>
<accession>A0A075GEU4</accession>
<feature type="transmembrane region" description="Helical" evidence="1">
    <location>
        <begin position="84"/>
        <end position="106"/>
    </location>
</feature>
<keyword evidence="1" id="KW-0812">Transmembrane</keyword>
<evidence type="ECO:0000313" key="2">
    <source>
        <dbReference type="EMBL" id="AIF02254.1"/>
    </source>
</evidence>
<keyword evidence="1" id="KW-1133">Transmembrane helix</keyword>